<gene>
    <name evidence="1" type="ORF">ATANTOWER_031043</name>
</gene>
<evidence type="ECO:0000313" key="2">
    <source>
        <dbReference type="Proteomes" id="UP001345963"/>
    </source>
</evidence>
<proteinExistence type="predicted"/>
<comment type="caution">
    <text evidence="1">The sequence shown here is derived from an EMBL/GenBank/DDBJ whole genome shotgun (WGS) entry which is preliminary data.</text>
</comment>
<keyword evidence="2" id="KW-1185">Reference proteome</keyword>
<organism evidence="1 2">
    <name type="scientific">Ataeniobius toweri</name>
    <dbReference type="NCBI Taxonomy" id="208326"/>
    <lineage>
        <taxon>Eukaryota</taxon>
        <taxon>Metazoa</taxon>
        <taxon>Chordata</taxon>
        <taxon>Craniata</taxon>
        <taxon>Vertebrata</taxon>
        <taxon>Euteleostomi</taxon>
        <taxon>Actinopterygii</taxon>
        <taxon>Neopterygii</taxon>
        <taxon>Teleostei</taxon>
        <taxon>Neoteleostei</taxon>
        <taxon>Acanthomorphata</taxon>
        <taxon>Ovalentaria</taxon>
        <taxon>Atherinomorphae</taxon>
        <taxon>Cyprinodontiformes</taxon>
        <taxon>Goodeidae</taxon>
        <taxon>Ataeniobius</taxon>
    </lineage>
</organism>
<dbReference type="Proteomes" id="UP001345963">
    <property type="component" value="Unassembled WGS sequence"/>
</dbReference>
<reference evidence="1 2" key="1">
    <citation type="submission" date="2021-07" db="EMBL/GenBank/DDBJ databases">
        <authorList>
            <person name="Palmer J.M."/>
        </authorList>
    </citation>
    <scope>NUCLEOTIDE SEQUENCE [LARGE SCALE GENOMIC DNA]</scope>
    <source>
        <strain evidence="1 2">AT_MEX2019</strain>
        <tissue evidence="1">Muscle</tissue>
    </source>
</reference>
<protein>
    <submittedName>
        <fullName evidence="1">Uncharacterized protein</fullName>
    </submittedName>
</protein>
<name>A0ABU7BYG6_9TELE</name>
<evidence type="ECO:0000313" key="1">
    <source>
        <dbReference type="EMBL" id="MED6254655.1"/>
    </source>
</evidence>
<accession>A0ABU7BYG6</accession>
<dbReference type="EMBL" id="JAHUTI010069696">
    <property type="protein sequence ID" value="MED6254655.1"/>
    <property type="molecule type" value="Genomic_DNA"/>
</dbReference>
<sequence>MLYSWNCVLKFESHLLQTNLLSLCPNSFIFLSSYHKTLPEGICLDHVEASLNLIGEMVRNICIQLRNSSDTGVPAIFLSRERRVWVRWSECGLIWVFQQNNDLKHIKTVLE</sequence>